<dbReference type="PANTHER" id="PTHR36156">
    <property type="entry name" value="SLR2101 PROTEIN"/>
    <property type="match status" value="1"/>
</dbReference>
<evidence type="ECO:0000313" key="2">
    <source>
        <dbReference type="EMBL" id="GAQ12311.1"/>
    </source>
</evidence>
<evidence type="ECO:0000259" key="1">
    <source>
        <dbReference type="Pfam" id="PF07883"/>
    </source>
</evidence>
<dbReference type="CDD" id="cd02231">
    <property type="entry name" value="cupin_BLL6423-like"/>
    <property type="match status" value="1"/>
</dbReference>
<dbReference type="InterPro" id="IPR013096">
    <property type="entry name" value="Cupin_2"/>
</dbReference>
<dbReference type="InterPro" id="IPR014710">
    <property type="entry name" value="RmlC-like_jellyroll"/>
</dbReference>
<dbReference type="InterPro" id="IPR047142">
    <property type="entry name" value="OryJ/VirC-like"/>
</dbReference>
<name>A0AAN4PTV1_ASPLE</name>
<accession>A0AAN4PTV1</accession>
<dbReference type="PANTHER" id="PTHR36156:SF2">
    <property type="entry name" value="CUPIN TYPE-2 DOMAIN-CONTAINING PROTEIN"/>
    <property type="match status" value="1"/>
</dbReference>
<organism evidence="2 3">
    <name type="scientific">Aspergillus lentulus</name>
    <dbReference type="NCBI Taxonomy" id="293939"/>
    <lineage>
        <taxon>Eukaryota</taxon>
        <taxon>Fungi</taxon>
        <taxon>Dikarya</taxon>
        <taxon>Ascomycota</taxon>
        <taxon>Pezizomycotina</taxon>
        <taxon>Eurotiomycetes</taxon>
        <taxon>Eurotiomycetidae</taxon>
        <taxon>Eurotiales</taxon>
        <taxon>Aspergillaceae</taxon>
        <taxon>Aspergillus</taxon>
        <taxon>Aspergillus subgen. Fumigati</taxon>
    </lineage>
</organism>
<proteinExistence type="predicted"/>
<dbReference type="SUPFAM" id="SSF51182">
    <property type="entry name" value="RmlC-like cupins"/>
    <property type="match status" value="1"/>
</dbReference>
<dbReference type="Gene3D" id="2.60.120.10">
    <property type="entry name" value="Jelly Rolls"/>
    <property type="match status" value="1"/>
</dbReference>
<evidence type="ECO:0000313" key="3">
    <source>
        <dbReference type="Proteomes" id="UP000051487"/>
    </source>
</evidence>
<protein>
    <recommendedName>
        <fullName evidence="1">Cupin type-2 domain-containing protein</fullName>
    </recommendedName>
</protein>
<dbReference type="Proteomes" id="UP000051487">
    <property type="component" value="Unassembled WGS sequence"/>
</dbReference>
<gene>
    <name evidence="2" type="ORF">ALT_9632</name>
</gene>
<dbReference type="Pfam" id="PF07883">
    <property type="entry name" value="Cupin_2"/>
    <property type="match status" value="1"/>
</dbReference>
<dbReference type="InterPro" id="IPR011051">
    <property type="entry name" value="RmlC_Cupin_sf"/>
</dbReference>
<dbReference type="EMBL" id="BCLY01000017">
    <property type="protein sequence ID" value="GAQ12311.1"/>
    <property type="molecule type" value="Genomic_DNA"/>
</dbReference>
<feature type="domain" description="Cupin type-2" evidence="1">
    <location>
        <begin position="245"/>
        <end position="312"/>
    </location>
</feature>
<sequence length="339" mass="37133">MGASPTPLDPSLWRDNLQGVKSCLAAPGAHSGANACSTRDNEDVVKAAGHGVEYQEMLEYLLQNLRHCECLRGTGGTIITATYPTSTGRDVGSISTWHRPYLPRLVNFHCQKLKANTERRIPAGDPAHAEAHGLSSNPVLIALKQRTSPGIEHGLRKSTRYITGLDATGKDIILASPDLRYHDRGGYAIARLYQLEKVPADIQAERDMKFYLSGEGYDRADGESWPQAFNLVTPGGANFVQGDFGPSAYSVWHRTVSVDFVTVVEGELTLMVGENDENCTKLLLKQGDSIIQRGTLHKWMNPSSEKPARFVATLLASKPFNVGEKVVEPVWIPKSLELP</sequence>
<reference evidence="2 3" key="1">
    <citation type="submission" date="2015-11" db="EMBL/GenBank/DDBJ databases">
        <title>Aspergillus lentulus strain IFM 54703T.</title>
        <authorList>
            <person name="Kusuya Y."/>
            <person name="Sakai K."/>
            <person name="Kamei K."/>
            <person name="Takahashi H."/>
            <person name="Yaguchi T."/>
        </authorList>
    </citation>
    <scope>NUCLEOTIDE SEQUENCE [LARGE SCALE GENOMIC DNA]</scope>
    <source>
        <strain evidence="2 3">IFM 54703</strain>
    </source>
</reference>
<dbReference type="AlphaFoldDB" id="A0AAN4PTV1"/>
<comment type="caution">
    <text evidence="2">The sequence shown here is derived from an EMBL/GenBank/DDBJ whole genome shotgun (WGS) entry which is preliminary data.</text>
</comment>